<dbReference type="OrthoDB" id="9802008at2"/>
<feature type="domain" description="Prephenate/arogenate dehydrogenase" evidence="4">
    <location>
        <begin position="2"/>
        <end position="278"/>
    </location>
</feature>
<dbReference type="PROSITE" id="PS51176">
    <property type="entry name" value="PDH_ADH"/>
    <property type="match status" value="1"/>
</dbReference>
<dbReference type="STRING" id="1122149.FD44_GL000308"/>
<dbReference type="PANTHER" id="PTHR21363:SF0">
    <property type="entry name" value="PREPHENATE DEHYDROGENASE [NADP(+)]"/>
    <property type="match status" value="1"/>
</dbReference>
<accession>A0A4R5NRD7</accession>
<evidence type="ECO:0000256" key="3">
    <source>
        <dbReference type="ARBA" id="ARBA00029440"/>
    </source>
</evidence>
<dbReference type="Gene3D" id="3.40.50.720">
    <property type="entry name" value="NAD(P)-binding Rossmann-like Domain"/>
    <property type="match status" value="1"/>
</dbReference>
<dbReference type="RefSeq" id="WP_010620442.1">
    <property type="nucleotide sequence ID" value="NZ_CP042371.1"/>
</dbReference>
<comment type="caution">
    <text evidence="5">The sequence shown here is derived from an EMBL/GenBank/DDBJ whole genome shotgun (WGS) entry which is preliminary data.</text>
</comment>
<dbReference type="SUPFAM" id="SSF48179">
    <property type="entry name" value="6-phosphogluconate dehydrogenase C-terminal domain-like"/>
    <property type="match status" value="1"/>
</dbReference>
<dbReference type="InterPro" id="IPR046826">
    <property type="entry name" value="PDH_N"/>
</dbReference>
<name>A0A4R5NRD7_9LACO</name>
<dbReference type="InterPro" id="IPR050812">
    <property type="entry name" value="Preph/Arog_dehydrog"/>
</dbReference>
<evidence type="ECO:0000313" key="5">
    <source>
        <dbReference type="EMBL" id="TDG78959.1"/>
    </source>
</evidence>
<dbReference type="InterPro" id="IPR003099">
    <property type="entry name" value="Prephen_DH"/>
</dbReference>
<dbReference type="Proteomes" id="UP000294854">
    <property type="component" value="Unassembled WGS sequence"/>
</dbReference>
<reference evidence="5 6" key="1">
    <citation type="journal article" date="2019" name="Appl. Microbiol. Biotechnol.">
        <title>Uncovering carbohydrate metabolism through a genotype-phenotype association study of 56 lactic acid bacteria genomes.</title>
        <authorList>
            <person name="Buron-Moles G."/>
            <person name="Chailyan A."/>
            <person name="Dolejs I."/>
            <person name="Forster J."/>
            <person name="Miks M.H."/>
        </authorList>
    </citation>
    <scope>NUCLEOTIDE SEQUENCE [LARGE SCALE GENOMIC DNA]</scope>
    <source>
        <strain evidence="5 6">ATCC 49373</strain>
    </source>
</reference>
<dbReference type="FunFam" id="1.10.3660.10:FF:000003">
    <property type="entry name" value="Prephenate dehydrogenase"/>
    <property type="match status" value="1"/>
</dbReference>
<sequence length="278" mass="29702">MTQLMIVGLGEMGGSLAASLKAKKVAVDITGVDQNQQSLTVGLSKGWIDQAGTLADASEMDFIVLATPVTIIRQTLAQLAKQPLKSTVVVTDLGSTKGQITQIGDQLGARFIGGHPMIGSQKAGIEAADAKLLVGCQYFLTPTTPTVAMVKWQTLLTPLQISWHIMSPANHDQMMATLSDLPHVVAATLAVTASETFQDDASKFKLAAGGFKDTTRIGAADPTMWRDILLSNQESTLAEIDHFQTKLAKLREAIAANDGQAIMDYFKQGQAVHNKLKE</sequence>
<keyword evidence="6" id="KW-1185">Reference proteome</keyword>
<dbReference type="Gene3D" id="1.10.3660.10">
    <property type="entry name" value="6-phosphogluconate dehydrogenase C-terminal like domain"/>
    <property type="match status" value="1"/>
</dbReference>
<proteinExistence type="inferred from homology"/>
<evidence type="ECO:0000256" key="1">
    <source>
        <dbReference type="ARBA" id="ARBA00007964"/>
    </source>
</evidence>
<dbReference type="PANTHER" id="PTHR21363">
    <property type="entry name" value="PREPHENATE DEHYDROGENASE"/>
    <property type="match status" value="1"/>
</dbReference>
<evidence type="ECO:0000313" key="6">
    <source>
        <dbReference type="Proteomes" id="UP000294854"/>
    </source>
</evidence>
<dbReference type="Pfam" id="PF20463">
    <property type="entry name" value="PDH_C"/>
    <property type="match status" value="1"/>
</dbReference>
<dbReference type="GO" id="GO:0008977">
    <property type="term" value="F:prephenate dehydrogenase (NAD+) activity"/>
    <property type="evidence" value="ECO:0007669"/>
    <property type="project" value="InterPro"/>
</dbReference>
<dbReference type="Pfam" id="PF02153">
    <property type="entry name" value="PDH_N"/>
    <property type="match status" value="1"/>
</dbReference>
<dbReference type="InterPro" id="IPR046825">
    <property type="entry name" value="PDH_C"/>
</dbReference>
<dbReference type="InterPro" id="IPR036291">
    <property type="entry name" value="NAD(P)-bd_dom_sf"/>
</dbReference>
<comment type="pathway">
    <text evidence="3">Amino-acid biosynthesis.</text>
</comment>
<evidence type="ECO:0000259" key="4">
    <source>
        <dbReference type="PROSITE" id="PS51176"/>
    </source>
</evidence>
<keyword evidence="2" id="KW-0560">Oxidoreductase</keyword>
<dbReference type="GO" id="GO:0006571">
    <property type="term" value="P:tyrosine biosynthetic process"/>
    <property type="evidence" value="ECO:0007669"/>
    <property type="project" value="InterPro"/>
</dbReference>
<dbReference type="SUPFAM" id="SSF51735">
    <property type="entry name" value="NAD(P)-binding Rossmann-fold domains"/>
    <property type="match status" value="1"/>
</dbReference>
<organism evidence="5 6">
    <name type="scientific">Secundilactobacillus malefermentans</name>
    <dbReference type="NCBI Taxonomy" id="176292"/>
    <lineage>
        <taxon>Bacteria</taxon>
        <taxon>Bacillati</taxon>
        <taxon>Bacillota</taxon>
        <taxon>Bacilli</taxon>
        <taxon>Lactobacillales</taxon>
        <taxon>Lactobacillaceae</taxon>
        <taxon>Secundilactobacillus</taxon>
    </lineage>
</organism>
<dbReference type="GO" id="GO:0070403">
    <property type="term" value="F:NAD+ binding"/>
    <property type="evidence" value="ECO:0007669"/>
    <property type="project" value="InterPro"/>
</dbReference>
<dbReference type="EMBL" id="PUFO01000029">
    <property type="protein sequence ID" value="TDG78959.1"/>
    <property type="molecule type" value="Genomic_DNA"/>
</dbReference>
<comment type="similarity">
    <text evidence="1">Belongs to the prephenate/arogenate dehydrogenase family.</text>
</comment>
<evidence type="ECO:0000256" key="2">
    <source>
        <dbReference type="ARBA" id="ARBA00023002"/>
    </source>
</evidence>
<dbReference type="AlphaFoldDB" id="A0A4R5NRD7"/>
<gene>
    <name evidence="5" type="ORF">C5L31_000554</name>
</gene>
<dbReference type="InterPro" id="IPR008927">
    <property type="entry name" value="6-PGluconate_DH-like_C_sf"/>
</dbReference>
<dbReference type="GO" id="GO:0004665">
    <property type="term" value="F:prephenate dehydrogenase (NADP+) activity"/>
    <property type="evidence" value="ECO:0007669"/>
    <property type="project" value="InterPro"/>
</dbReference>
<protein>
    <recommendedName>
        <fullName evidence="4">Prephenate/arogenate dehydrogenase domain-containing protein</fullName>
    </recommendedName>
</protein>